<sequence length="38" mass="4056">MYAVLDFIAGTLRGANGIHLVIALAIIVIAYVKVGNRE</sequence>
<evidence type="ECO:0000313" key="3">
    <source>
        <dbReference type="Proteomes" id="UP000203853"/>
    </source>
</evidence>
<feature type="transmembrane region" description="Helical" evidence="1">
    <location>
        <begin position="12"/>
        <end position="32"/>
    </location>
</feature>
<accession>A0A0K0N5K8</accession>
<dbReference type="Proteomes" id="UP000203853">
    <property type="component" value="Segment"/>
</dbReference>
<dbReference type="RefSeq" id="YP_009204528.1">
    <property type="nucleotide sequence ID" value="NC_028865.1"/>
</dbReference>
<proteinExistence type="predicted"/>
<reference evidence="2 3" key="1">
    <citation type="journal article" date="2015" name="Appl. Environ. Microbiol.">
        <title>Three of a Kind: Genetically Similar Tsukamurella Phages TIN2, TIN3, and TIN4.</title>
        <authorList>
            <person name="Dyson Z.A."/>
            <person name="Tucci J."/>
            <person name="Seviour R.J."/>
            <person name="Petrovski S."/>
        </authorList>
    </citation>
    <scope>NUCLEOTIDE SEQUENCE [LARGE SCALE GENOMIC DNA]</scope>
</reference>
<keyword evidence="1" id="KW-1133">Transmembrane helix</keyword>
<evidence type="ECO:0000313" key="2">
    <source>
        <dbReference type="EMBL" id="AKJ71783.1"/>
    </source>
</evidence>
<keyword evidence="1" id="KW-0472">Membrane</keyword>
<dbReference type="GeneID" id="26631054"/>
<name>A0A0K0N5K8_9CAUD</name>
<dbReference type="EMBL" id="KR011062">
    <property type="protein sequence ID" value="AKJ71783.1"/>
    <property type="molecule type" value="Genomic_DNA"/>
</dbReference>
<keyword evidence="3" id="KW-1185">Reference proteome</keyword>
<protein>
    <submittedName>
        <fullName evidence="2">Uncharacterized protein</fullName>
    </submittedName>
</protein>
<evidence type="ECO:0000256" key="1">
    <source>
        <dbReference type="SAM" id="Phobius"/>
    </source>
</evidence>
<gene>
    <name evidence="2" type="ORF">TIN2_93</name>
</gene>
<organism evidence="2 3">
    <name type="scientific">Tsukamurella phage TIN2</name>
    <dbReference type="NCBI Taxonomy" id="1636545"/>
    <lineage>
        <taxon>Viruses</taxon>
        <taxon>Duplodnaviria</taxon>
        <taxon>Heunggongvirae</taxon>
        <taxon>Uroviricota</taxon>
        <taxon>Caudoviricetes</taxon>
        <taxon>Tinduovirus</taxon>
        <taxon>Tinduovirus TIN2</taxon>
    </lineage>
</organism>
<keyword evidence="1" id="KW-0812">Transmembrane</keyword>
<dbReference type="KEGG" id="vg:26631054"/>